<proteinExistence type="predicted"/>
<protein>
    <recommendedName>
        <fullName evidence="4">Hemagglutinin</fullName>
    </recommendedName>
</protein>
<evidence type="ECO:0000313" key="2">
    <source>
        <dbReference type="EMBL" id="MDR5693207.1"/>
    </source>
</evidence>
<gene>
    <name evidence="2" type="ORF">RH861_14125</name>
</gene>
<comment type="caution">
    <text evidence="2">The sequence shown here is derived from an EMBL/GenBank/DDBJ whole genome shotgun (WGS) entry which is preliminary data.</text>
</comment>
<name>A0ABU1FN70_9MICO</name>
<evidence type="ECO:0008006" key="4">
    <source>
        <dbReference type="Google" id="ProtNLM"/>
    </source>
</evidence>
<dbReference type="RefSeq" id="WP_310521519.1">
    <property type="nucleotide sequence ID" value="NZ_BAABBS010000003.1"/>
</dbReference>
<dbReference type="PROSITE" id="PS51257">
    <property type="entry name" value="PROKAR_LIPOPROTEIN"/>
    <property type="match status" value="1"/>
</dbReference>
<reference evidence="3" key="1">
    <citation type="submission" date="2023-07" db="EMBL/GenBank/DDBJ databases">
        <title>Description of three actinobacteria isolated from air of manufacturing shop in a pharmaceutical factory.</title>
        <authorList>
            <person name="Zhang D.-F."/>
        </authorList>
    </citation>
    <scope>NUCLEOTIDE SEQUENCE [LARGE SCALE GENOMIC DNA]</scope>
    <source>
        <strain evidence="3">CCTCC AB 2011122</strain>
    </source>
</reference>
<accession>A0ABU1FN70</accession>
<dbReference type="EMBL" id="JAVKGS010000004">
    <property type="protein sequence ID" value="MDR5693207.1"/>
    <property type="molecule type" value="Genomic_DNA"/>
</dbReference>
<sequence length="303" mass="33094">MRTRVRTWIAAIAASVALVLAGCAPQPGFDRGDEPSERRIPSTDAFDPGFIVSDDAFFDGRAMDEGEVQEFLEARDCRPVDDVPCLADHVEPVPPVPAVGPRHCDAVEGGDAVPASRIIAAVAEACGVSPRVLLVLLQKEQSLLTRPSAFGYERATGYACPDDADCDARYFGFFNQVYRAGWQFRQYTAEPDRQYRVGSVEVGYHPDAACGSSTVRIRNQATANLYNYTPYQPNEAVLADPSDGDDCSAYGNLNFWRLWHRWFGDPQAERLPAYFPPCSRLVGGYTCPPAVPPVPDADPRAAG</sequence>
<organism evidence="2 3">
    <name type="scientific">Agromyces indicus</name>
    <dbReference type="NCBI Taxonomy" id="758919"/>
    <lineage>
        <taxon>Bacteria</taxon>
        <taxon>Bacillati</taxon>
        <taxon>Actinomycetota</taxon>
        <taxon>Actinomycetes</taxon>
        <taxon>Micrococcales</taxon>
        <taxon>Microbacteriaceae</taxon>
        <taxon>Agromyces</taxon>
    </lineage>
</organism>
<feature type="chain" id="PRO_5047021883" description="Hemagglutinin" evidence="1">
    <location>
        <begin position="22"/>
        <end position="303"/>
    </location>
</feature>
<evidence type="ECO:0000313" key="3">
    <source>
        <dbReference type="Proteomes" id="UP001260072"/>
    </source>
</evidence>
<feature type="signal peptide" evidence="1">
    <location>
        <begin position="1"/>
        <end position="21"/>
    </location>
</feature>
<evidence type="ECO:0000256" key="1">
    <source>
        <dbReference type="SAM" id="SignalP"/>
    </source>
</evidence>
<dbReference type="Proteomes" id="UP001260072">
    <property type="component" value="Unassembled WGS sequence"/>
</dbReference>
<keyword evidence="1" id="KW-0732">Signal</keyword>
<keyword evidence="3" id="KW-1185">Reference proteome</keyword>